<name>A0ABV1XQW5_9ACTN</name>
<dbReference type="InterPro" id="IPR036185">
    <property type="entry name" value="DNA_heli_DnaB-like_N_sf"/>
</dbReference>
<feature type="compositionally biased region" description="Polar residues" evidence="3">
    <location>
        <begin position="99"/>
        <end position="118"/>
    </location>
</feature>
<dbReference type="EMBL" id="JBEPFB010000006">
    <property type="protein sequence ID" value="MER7373992.1"/>
    <property type="molecule type" value="Genomic_DNA"/>
</dbReference>
<evidence type="ECO:0000256" key="1">
    <source>
        <dbReference type="ARBA" id="ARBA00022705"/>
    </source>
</evidence>
<dbReference type="Pfam" id="PF00772">
    <property type="entry name" value="DnaB"/>
    <property type="match status" value="1"/>
</dbReference>
<dbReference type="RefSeq" id="WP_229911871.1">
    <property type="nucleotide sequence ID" value="NZ_BNBM01000006.1"/>
</dbReference>
<proteinExistence type="predicted"/>
<gene>
    <name evidence="5" type="ORF">ABT384_15245</name>
</gene>
<feature type="domain" description="DNA helicase DnaB-like N-terminal" evidence="4">
    <location>
        <begin position="135"/>
        <end position="185"/>
    </location>
</feature>
<reference evidence="5 6" key="1">
    <citation type="submission" date="2024-06" db="EMBL/GenBank/DDBJ databases">
        <title>The Natural Products Discovery Center: Release of the First 8490 Sequenced Strains for Exploring Actinobacteria Biosynthetic Diversity.</title>
        <authorList>
            <person name="Kalkreuter E."/>
            <person name="Kautsar S.A."/>
            <person name="Yang D."/>
            <person name="Bader C.D."/>
            <person name="Teijaro C.N."/>
            <person name="Fluegel L."/>
            <person name="Davis C.M."/>
            <person name="Simpson J.R."/>
            <person name="Lauterbach L."/>
            <person name="Steele A.D."/>
            <person name="Gui C."/>
            <person name="Meng S."/>
            <person name="Li G."/>
            <person name="Viehrig K."/>
            <person name="Ye F."/>
            <person name="Su P."/>
            <person name="Kiefer A.F."/>
            <person name="Nichols A."/>
            <person name="Cepeda A.J."/>
            <person name="Yan W."/>
            <person name="Fan B."/>
            <person name="Jiang Y."/>
            <person name="Adhikari A."/>
            <person name="Zheng C.-J."/>
            <person name="Schuster L."/>
            <person name="Cowan T.M."/>
            <person name="Smanski M.J."/>
            <person name="Chevrette M.G."/>
            <person name="De Carvalho L.P.S."/>
            <person name="Shen B."/>
        </authorList>
    </citation>
    <scope>NUCLEOTIDE SEQUENCE [LARGE SCALE GENOMIC DNA]</scope>
    <source>
        <strain evidence="5 6">NPDC000155</strain>
    </source>
</reference>
<dbReference type="Proteomes" id="UP001486207">
    <property type="component" value="Unassembled WGS sequence"/>
</dbReference>
<sequence length="256" mass="27732">MPQWLRPKLPEGPLRVFNRELHALHGKAGFPSARKLYLAVGKVVSHTNIHHAFVKPTLPSWGVVEVVVEQLAHQARPRLVAETEVNRFKALWDKAHASGSVSTPASGVSTPPSANEHASPSGRVPPTSLPSAFISRNGLIHQAIMDLHEAGKPVGVPQVAAELERRGQLEICGGEDYLFECVKVAIKGAYQAGMSMPEFAVLSARKVRAAADAREELVASVFEPGSDAERVQRAFDRVTEQHPHLARTHAKNAPSS</sequence>
<evidence type="ECO:0000313" key="5">
    <source>
        <dbReference type="EMBL" id="MER7373992.1"/>
    </source>
</evidence>
<keyword evidence="2" id="KW-0238">DNA-binding</keyword>
<comment type="caution">
    <text evidence="5">The sequence shown here is derived from an EMBL/GenBank/DDBJ whole genome shotgun (WGS) entry which is preliminary data.</text>
</comment>
<dbReference type="InterPro" id="IPR016136">
    <property type="entry name" value="DNA_helicase_N/primase_C"/>
</dbReference>
<keyword evidence="1" id="KW-0235">DNA replication</keyword>
<feature type="region of interest" description="Disordered" evidence="3">
    <location>
        <begin position="98"/>
        <end position="127"/>
    </location>
</feature>
<accession>A0ABV1XQW5</accession>
<dbReference type="SUPFAM" id="SSF48024">
    <property type="entry name" value="N-terminal domain of DnaB helicase"/>
    <property type="match status" value="1"/>
</dbReference>
<dbReference type="InterPro" id="IPR007693">
    <property type="entry name" value="DNA_helicase_DnaB-like_N"/>
</dbReference>
<evidence type="ECO:0000256" key="3">
    <source>
        <dbReference type="SAM" id="MobiDB-lite"/>
    </source>
</evidence>
<protein>
    <submittedName>
        <fullName evidence="5">DnaB-like helicase N-terminal domain-containing protein</fullName>
    </submittedName>
</protein>
<evidence type="ECO:0000256" key="2">
    <source>
        <dbReference type="ARBA" id="ARBA00023125"/>
    </source>
</evidence>
<keyword evidence="6" id="KW-1185">Reference proteome</keyword>
<dbReference type="Gene3D" id="1.10.860.10">
    <property type="entry name" value="DNAb Helicase, Chain A"/>
    <property type="match status" value="1"/>
</dbReference>
<organism evidence="5 6">
    <name type="scientific">Streptomyces lanatus</name>
    <dbReference type="NCBI Taxonomy" id="66900"/>
    <lineage>
        <taxon>Bacteria</taxon>
        <taxon>Bacillati</taxon>
        <taxon>Actinomycetota</taxon>
        <taxon>Actinomycetes</taxon>
        <taxon>Kitasatosporales</taxon>
        <taxon>Streptomycetaceae</taxon>
        <taxon>Streptomyces</taxon>
    </lineage>
</organism>
<evidence type="ECO:0000313" key="6">
    <source>
        <dbReference type="Proteomes" id="UP001486207"/>
    </source>
</evidence>
<evidence type="ECO:0000259" key="4">
    <source>
        <dbReference type="Pfam" id="PF00772"/>
    </source>
</evidence>